<evidence type="ECO:0000313" key="1">
    <source>
        <dbReference type="EMBL" id="CAI8058493.1"/>
    </source>
</evidence>
<dbReference type="EMBL" id="CASHTH010004520">
    <property type="protein sequence ID" value="CAI8058493.1"/>
    <property type="molecule type" value="Genomic_DNA"/>
</dbReference>
<organism evidence="1 2">
    <name type="scientific">Geodia barretti</name>
    <name type="common">Barrett's horny sponge</name>
    <dbReference type="NCBI Taxonomy" id="519541"/>
    <lineage>
        <taxon>Eukaryota</taxon>
        <taxon>Metazoa</taxon>
        <taxon>Porifera</taxon>
        <taxon>Demospongiae</taxon>
        <taxon>Heteroscleromorpha</taxon>
        <taxon>Tetractinellida</taxon>
        <taxon>Astrophorina</taxon>
        <taxon>Geodiidae</taxon>
        <taxon>Geodia</taxon>
    </lineage>
</organism>
<dbReference type="AlphaFoldDB" id="A0AA35XGZ6"/>
<sequence length="93" mass="10857">MLLENRSGNFGLQFRNNRFWHIPSDDEGARTNFGNHHGTLSQVVVRGILLSKLLHIFQCHILLPLKLAIMMWSRRSRGSVYRACMYGFYFVKS</sequence>
<dbReference type="Proteomes" id="UP001174909">
    <property type="component" value="Unassembled WGS sequence"/>
</dbReference>
<proteinExistence type="predicted"/>
<name>A0AA35XGZ6_GEOBA</name>
<protein>
    <submittedName>
        <fullName evidence="1">Uncharacterized protein</fullName>
    </submittedName>
</protein>
<keyword evidence="2" id="KW-1185">Reference proteome</keyword>
<comment type="caution">
    <text evidence="1">The sequence shown here is derived from an EMBL/GenBank/DDBJ whole genome shotgun (WGS) entry which is preliminary data.</text>
</comment>
<gene>
    <name evidence="1" type="ORF">GBAR_LOCUS31805</name>
</gene>
<evidence type="ECO:0000313" key="2">
    <source>
        <dbReference type="Proteomes" id="UP001174909"/>
    </source>
</evidence>
<accession>A0AA35XGZ6</accession>
<reference evidence="1" key="1">
    <citation type="submission" date="2023-03" db="EMBL/GenBank/DDBJ databases">
        <authorList>
            <person name="Steffen K."/>
            <person name="Cardenas P."/>
        </authorList>
    </citation>
    <scope>NUCLEOTIDE SEQUENCE</scope>
</reference>